<name>A0A382LKF9_9ZZZZ</name>
<evidence type="ECO:0000313" key="1">
    <source>
        <dbReference type="EMBL" id="SVC37110.1"/>
    </source>
</evidence>
<gene>
    <name evidence="1" type="ORF">METZ01_LOCUS289964</name>
</gene>
<feature type="non-terminal residue" evidence="1">
    <location>
        <position position="102"/>
    </location>
</feature>
<dbReference type="AlphaFoldDB" id="A0A382LKF9"/>
<dbReference type="EMBL" id="UINC01087606">
    <property type="protein sequence ID" value="SVC37110.1"/>
    <property type="molecule type" value="Genomic_DNA"/>
</dbReference>
<accession>A0A382LKF9</accession>
<proteinExistence type="predicted"/>
<protein>
    <submittedName>
        <fullName evidence="1">Uncharacterized protein</fullName>
    </submittedName>
</protein>
<sequence length="102" mass="11041">MESLARAPELIDVEISRPPIQSTPRAAPASTLSVAAAQYADLFLKFRHARVAPAKAPVPDDLKRRVRDIKGGIYFLNAAHAGICETSASAWFEATEPPDHGF</sequence>
<reference evidence="1" key="1">
    <citation type="submission" date="2018-05" db="EMBL/GenBank/DDBJ databases">
        <authorList>
            <person name="Lanie J.A."/>
            <person name="Ng W.-L."/>
            <person name="Kazmierczak K.M."/>
            <person name="Andrzejewski T.M."/>
            <person name="Davidsen T.M."/>
            <person name="Wayne K.J."/>
            <person name="Tettelin H."/>
            <person name="Glass J.I."/>
            <person name="Rusch D."/>
            <person name="Podicherti R."/>
            <person name="Tsui H.-C.T."/>
            <person name="Winkler M.E."/>
        </authorList>
    </citation>
    <scope>NUCLEOTIDE SEQUENCE</scope>
</reference>
<organism evidence="1">
    <name type="scientific">marine metagenome</name>
    <dbReference type="NCBI Taxonomy" id="408172"/>
    <lineage>
        <taxon>unclassified sequences</taxon>
        <taxon>metagenomes</taxon>
        <taxon>ecological metagenomes</taxon>
    </lineage>
</organism>